<keyword evidence="2" id="KW-1185">Reference proteome</keyword>
<dbReference type="AlphaFoldDB" id="A0A0C2IDA4"/>
<evidence type="ECO:0000313" key="2">
    <source>
        <dbReference type="Proteomes" id="UP000031668"/>
    </source>
</evidence>
<gene>
    <name evidence="1" type="ORF">RF11_07394</name>
</gene>
<reference evidence="1 2" key="1">
    <citation type="journal article" date="2014" name="Genome Biol. Evol.">
        <title>The genome of the myxosporean Thelohanellus kitauei shows adaptations to nutrient acquisition within its fish host.</title>
        <authorList>
            <person name="Yang Y."/>
            <person name="Xiong J."/>
            <person name="Zhou Z."/>
            <person name="Huo F."/>
            <person name="Miao W."/>
            <person name="Ran C."/>
            <person name="Liu Y."/>
            <person name="Zhang J."/>
            <person name="Feng J."/>
            <person name="Wang M."/>
            <person name="Wang M."/>
            <person name="Wang L."/>
            <person name="Yao B."/>
        </authorList>
    </citation>
    <scope>NUCLEOTIDE SEQUENCE [LARGE SCALE GENOMIC DNA]</scope>
    <source>
        <strain evidence="1">Wuqing</strain>
    </source>
</reference>
<sequence length="129" mass="14446">MDQVIIANLNLNYRSVVLRHLTDEINAINETDTRAILDYSIWRSHGIVSLLTIINCYRQESFINYTNNDVVEEWVNETDTAADVVTGITAQELLAYVAVDIDLPLLADLTDVDICCDVLGRARDSNESG</sequence>
<proteinExistence type="predicted"/>
<organism evidence="1 2">
    <name type="scientific">Thelohanellus kitauei</name>
    <name type="common">Myxosporean</name>
    <dbReference type="NCBI Taxonomy" id="669202"/>
    <lineage>
        <taxon>Eukaryota</taxon>
        <taxon>Metazoa</taxon>
        <taxon>Cnidaria</taxon>
        <taxon>Myxozoa</taxon>
        <taxon>Myxosporea</taxon>
        <taxon>Bivalvulida</taxon>
        <taxon>Platysporina</taxon>
        <taxon>Myxobolidae</taxon>
        <taxon>Thelohanellus</taxon>
    </lineage>
</organism>
<accession>A0A0C2IDA4</accession>
<evidence type="ECO:0000313" key="1">
    <source>
        <dbReference type="EMBL" id="KII63318.1"/>
    </source>
</evidence>
<name>A0A0C2IDA4_THEKT</name>
<dbReference type="EMBL" id="JWZT01004726">
    <property type="protein sequence ID" value="KII63318.1"/>
    <property type="molecule type" value="Genomic_DNA"/>
</dbReference>
<comment type="caution">
    <text evidence="1">The sequence shown here is derived from an EMBL/GenBank/DDBJ whole genome shotgun (WGS) entry which is preliminary data.</text>
</comment>
<protein>
    <submittedName>
        <fullName evidence="1">Uncharacterized protein</fullName>
    </submittedName>
</protein>
<dbReference type="Proteomes" id="UP000031668">
    <property type="component" value="Unassembled WGS sequence"/>
</dbReference>